<evidence type="ECO:0000256" key="3">
    <source>
        <dbReference type="ARBA" id="ARBA00006849"/>
    </source>
</evidence>
<dbReference type="InterPro" id="IPR036884">
    <property type="entry name" value="2Fe-2S-bd_dom_sf"/>
</dbReference>
<evidence type="ECO:0000259" key="11">
    <source>
        <dbReference type="Pfam" id="PF00111"/>
    </source>
</evidence>
<evidence type="ECO:0000259" key="12">
    <source>
        <dbReference type="Pfam" id="PF01799"/>
    </source>
</evidence>
<evidence type="ECO:0000256" key="9">
    <source>
        <dbReference type="ARBA" id="ARBA00023027"/>
    </source>
</evidence>
<dbReference type="Ensembl" id="ENSSFAT00005036335.1">
    <property type="protein sequence ID" value="ENSSFAP00005035010.1"/>
    <property type="gene ID" value="ENSSFAG00005017761.1"/>
</dbReference>
<keyword evidence="4" id="KW-0001">2Fe-2S</keyword>
<keyword evidence="5" id="KW-0479">Metal-binding</keyword>
<dbReference type="SUPFAM" id="SSF47741">
    <property type="entry name" value="CO dehydrogenase ISP C-domain like"/>
    <property type="match status" value="1"/>
</dbReference>
<dbReference type="SUPFAM" id="SSF56176">
    <property type="entry name" value="FAD-binding/transporter-associated domain-like"/>
    <property type="match status" value="1"/>
</dbReference>
<sequence length="240" mass="25756">TMLLSFLRLTGTKSGCGGGGCGACTVMVSRYQPATKTISHFSATACLLPLCQLHGAAVTTVEGIGSTKTRIHPVQERIAKAHGSQCGFCTPGMVMSVYTLLRNKPQPSMDDIMQALAGSCMNFTQIILSFEEIESNCCQANGDGNCCLNGEKDSDKPEPLFNKEDFLPLDPTQELIFPPERCGFAERGLSLVFGSPDMKFKGVRHPLLISPARVRELFQVSETPQGGYPSPAPSEVSCLS</sequence>
<dbReference type="Pfam" id="PF01799">
    <property type="entry name" value="Fer2_2"/>
    <property type="match status" value="1"/>
</dbReference>
<dbReference type="PANTHER" id="PTHR45444">
    <property type="entry name" value="XANTHINE DEHYDROGENASE"/>
    <property type="match status" value="1"/>
</dbReference>
<dbReference type="PANTHER" id="PTHR45444:SF3">
    <property type="entry name" value="XANTHINE DEHYDROGENASE"/>
    <property type="match status" value="1"/>
</dbReference>
<evidence type="ECO:0000256" key="6">
    <source>
        <dbReference type="ARBA" id="ARBA00023002"/>
    </source>
</evidence>
<dbReference type="Proteomes" id="UP000472267">
    <property type="component" value="Unassembled WGS sequence"/>
</dbReference>
<evidence type="ECO:0000256" key="10">
    <source>
        <dbReference type="ARBA" id="ARBA00034078"/>
    </source>
</evidence>
<dbReference type="GO" id="GO:0050660">
    <property type="term" value="F:flavin adenine dinucleotide binding"/>
    <property type="evidence" value="ECO:0007669"/>
    <property type="project" value="InterPro"/>
</dbReference>
<keyword evidence="8" id="KW-0411">Iron-sulfur</keyword>
<dbReference type="Gene3D" id="3.10.20.30">
    <property type="match status" value="1"/>
</dbReference>
<dbReference type="InterPro" id="IPR012675">
    <property type="entry name" value="Beta-grasp_dom_sf"/>
</dbReference>
<proteinExistence type="inferred from homology"/>
<dbReference type="InterPro" id="IPR036318">
    <property type="entry name" value="FAD-bd_PCMH-like_sf"/>
</dbReference>
<evidence type="ECO:0000256" key="1">
    <source>
        <dbReference type="ARBA" id="ARBA00001924"/>
    </source>
</evidence>
<dbReference type="InterPro" id="IPR001041">
    <property type="entry name" value="2Fe-2S_ferredoxin-type"/>
</dbReference>
<reference evidence="13" key="1">
    <citation type="submission" date="2025-08" db="UniProtKB">
        <authorList>
            <consortium name="Ensembl"/>
        </authorList>
    </citation>
    <scope>IDENTIFICATION</scope>
</reference>
<reference evidence="13" key="2">
    <citation type="submission" date="2025-09" db="UniProtKB">
        <authorList>
            <consortium name="Ensembl"/>
        </authorList>
    </citation>
    <scope>IDENTIFICATION</scope>
</reference>
<keyword evidence="14" id="KW-1185">Reference proteome</keyword>
<comment type="cofactor">
    <cofactor evidence="1">
        <name>Mo-molybdopterin</name>
        <dbReference type="ChEBI" id="CHEBI:71302"/>
    </cofactor>
</comment>
<dbReference type="InterPro" id="IPR002888">
    <property type="entry name" value="2Fe-2S-bd"/>
</dbReference>
<comment type="cofactor">
    <cofactor evidence="2">
        <name>FAD</name>
        <dbReference type="ChEBI" id="CHEBI:57692"/>
    </cofactor>
</comment>
<dbReference type="InParanoid" id="A0A672I1S5"/>
<evidence type="ECO:0000313" key="13">
    <source>
        <dbReference type="Ensembl" id="ENSSFAP00005035010.1"/>
    </source>
</evidence>
<evidence type="ECO:0000256" key="8">
    <source>
        <dbReference type="ARBA" id="ARBA00023014"/>
    </source>
</evidence>
<dbReference type="FunFam" id="3.10.20.30:FF:000012">
    <property type="entry name" value="Xanthine dehydrogenase/oxidase"/>
    <property type="match status" value="1"/>
</dbReference>
<dbReference type="InterPro" id="IPR036010">
    <property type="entry name" value="2Fe-2S_ferredoxin-like_sf"/>
</dbReference>
<dbReference type="Pfam" id="PF00111">
    <property type="entry name" value="Fer2"/>
    <property type="match status" value="1"/>
</dbReference>
<accession>A0A672I1S5</accession>
<keyword evidence="7" id="KW-0408">Iron</keyword>
<evidence type="ECO:0008006" key="15">
    <source>
        <dbReference type="Google" id="ProtNLM"/>
    </source>
</evidence>
<dbReference type="GO" id="GO:0005506">
    <property type="term" value="F:iron ion binding"/>
    <property type="evidence" value="ECO:0007669"/>
    <property type="project" value="InterPro"/>
</dbReference>
<feature type="domain" description="[2Fe-2S]-binding" evidence="12">
    <location>
        <begin position="60"/>
        <end position="119"/>
    </location>
</feature>
<dbReference type="AlphaFoldDB" id="A0A672I1S5"/>
<name>A0A672I1S5_SALFA</name>
<dbReference type="InterPro" id="IPR006058">
    <property type="entry name" value="2Fe2S_fd_BS"/>
</dbReference>
<organism evidence="13 14">
    <name type="scientific">Salarias fasciatus</name>
    <name type="common">Jewelled blenny</name>
    <name type="synonym">Blennius fasciatus</name>
    <dbReference type="NCBI Taxonomy" id="181472"/>
    <lineage>
        <taxon>Eukaryota</taxon>
        <taxon>Metazoa</taxon>
        <taxon>Chordata</taxon>
        <taxon>Craniata</taxon>
        <taxon>Vertebrata</taxon>
        <taxon>Euteleostomi</taxon>
        <taxon>Actinopterygii</taxon>
        <taxon>Neopterygii</taxon>
        <taxon>Teleostei</taxon>
        <taxon>Neoteleostei</taxon>
        <taxon>Acanthomorphata</taxon>
        <taxon>Ovalentaria</taxon>
        <taxon>Blenniimorphae</taxon>
        <taxon>Blenniiformes</taxon>
        <taxon>Blennioidei</taxon>
        <taxon>Blenniidae</taxon>
        <taxon>Salariinae</taxon>
        <taxon>Salarias</taxon>
    </lineage>
</organism>
<dbReference type="InterPro" id="IPR016208">
    <property type="entry name" value="Ald_Oxase/xanthine_DH-like"/>
</dbReference>
<dbReference type="GO" id="GO:0016491">
    <property type="term" value="F:oxidoreductase activity"/>
    <property type="evidence" value="ECO:0007669"/>
    <property type="project" value="UniProtKB-KW"/>
</dbReference>
<dbReference type="PROSITE" id="PS00197">
    <property type="entry name" value="2FE2S_FER_1"/>
    <property type="match status" value="1"/>
</dbReference>
<dbReference type="GO" id="GO:0051537">
    <property type="term" value="F:2 iron, 2 sulfur cluster binding"/>
    <property type="evidence" value="ECO:0007669"/>
    <property type="project" value="UniProtKB-KW"/>
</dbReference>
<keyword evidence="6" id="KW-0560">Oxidoreductase</keyword>
<dbReference type="SUPFAM" id="SSF54292">
    <property type="entry name" value="2Fe-2S ferredoxin-like"/>
    <property type="match status" value="1"/>
</dbReference>
<protein>
    <recommendedName>
        <fullName evidence="15">2Fe-2S ferredoxin-type domain-containing protein</fullName>
    </recommendedName>
</protein>
<evidence type="ECO:0000256" key="5">
    <source>
        <dbReference type="ARBA" id="ARBA00022723"/>
    </source>
</evidence>
<keyword evidence="9" id="KW-0520">NAD</keyword>
<evidence type="ECO:0000313" key="14">
    <source>
        <dbReference type="Proteomes" id="UP000472267"/>
    </source>
</evidence>
<comment type="cofactor">
    <cofactor evidence="10">
        <name>[2Fe-2S] cluster</name>
        <dbReference type="ChEBI" id="CHEBI:190135"/>
    </cofactor>
</comment>
<evidence type="ECO:0000256" key="2">
    <source>
        <dbReference type="ARBA" id="ARBA00001974"/>
    </source>
</evidence>
<feature type="domain" description="2Fe-2S ferredoxin-type" evidence="11">
    <location>
        <begin position="3"/>
        <end position="47"/>
    </location>
</feature>
<evidence type="ECO:0000256" key="4">
    <source>
        <dbReference type="ARBA" id="ARBA00022714"/>
    </source>
</evidence>
<comment type="similarity">
    <text evidence="3">Belongs to the xanthine dehydrogenase family.</text>
</comment>
<evidence type="ECO:0000256" key="7">
    <source>
        <dbReference type="ARBA" id="ARBA00023004"/>
    </source>
</evidence>
<dbReference type="Gene3D" id="1.10.150.120">
    <property type="entry name" value="[2Fe-2S]-binding domain"/>
    <property type="match status" value="1"/>
</dbReference>